<evidence type="ECO:0000313" key="3">
    <source>
        <dbReference type="WBParaSite" id="jg9640"/>
    </source>
</evidence>
<dbReference type="Proteomes" id="UP000887574">
    <property type="component" value="Unplaced"/>
</dbReference>
<evidence type="ECO:0000256" key="1">
    <source>
        <dbReference type="SAM" id="MobiDB-lite"/>
    </source>
</evidence>
<reference evidence="3" key="1">
    <citation type="submission" date="2022-11" db="UniProtKB">
        <authorList>
            <consortium name="WormBaseParasite"/>
        </authorList>
    </citation>
    <scope>IDENTIFICATION</scope>
</reference>
<dbReference type="Pfam" id="PF04870">
    <property type="entry name" value="Moulting_cycle"/>
    <property type="match status" value="1"/>
</dbReference>
<sequence>MLFPMLSSYNIHNFSNIIQPKQNRTKRRAVNLNHVFQNFFQPNVNQLRRRRKHRQQRNENSNFAKSWPGASKSAMRRGMSPNLPWFMEPIMQTVGEAKKMLLGGLLGGLAGQKSVKIGRRKRSLSGIKRISYDLEKRRPGDQQKQNDGNTGIIEIKENKKSISQPAPLNNIEKLRKIQKFYQMVEYCNRYMKELGDSNSRYLSTFNAGHQFKMKMPEKNLLVEELEACLKDFTFENFPILSPQLFSLFPNKEAKTDDGQWKPSFLSPNLLSFHEEGVFSLPTLFGLVSSNERDMLTLLDVFMDMAGASRILDKLLAEIEPKAVELETLYPTILRLEEFNKRWSSVRSTLKPQQKRRLRQHDYAILDEKQLRNLYGDKGGGKIGYSRSDMDQNLEEDIYRIAELSDNESSIETAYNILDHKGKCAEPVAFAPAILSPRAMVATILSPTAFTANILTPVTLFGDVLSPKFFHANILSPRALSALVLSPRFLLFEVLSPKLIELKVLNPNTFTVSILGPRVDSKSTGSDPPLGRIQSTSDTTLVLPYGPKQVLVRPKSGQNKSTPETTLDVHHVGAY</sequence>
<feature type="region of interest" description="Disordered" evidence="1">
    <location>
        <begin position="52"/>
        <end position="75"/>
    </location>
</feature>
<dbReference type="PANTHER" id="PTHR21523:SF38">
    <property type="entry name" value="MLT-TEN (MLT-10) RELATED"/>
    <property type="match status" value="1"/>
</dbReference>
<protein>
    <submittedName>
        <fullName evidence="3">Uncharacterized protein</fullName>
    </submittedName>
</protein>
<evidence type="ECO:0000313" key="2">
    <source>
        <dbReference type="Proteomes" id="UP000887574"/>
    </source>
</evidence>
<organism evidence="2 3">
    <name type="scientific">Ditylenchus dipsaci</name>
    <dbReference type="NCBI Taxonomy" id="166011"/>
    <lineage>
        <taxon>Eukaryota</taxon>
        <taxon>Metazoa</taxon>
        <taxon>Ecdysozoa</taxon>
        <taxon>Nematoda</taxon>
        <taxon>Chromadorea</taxon>
        <taxon>Rhabditida</taxon>
        <taxon>Tylenchina</taxon>
        <taxon>Tylenchomorpha</taxon>
        <taxon>Sphaerularioidea</taxon>
        <taxon>Anguinidae</taxon>
        <taxon>Anguininae</taxon>
        <taxon>Ditylenchus</taxon>
    </lineage>
</organism>
<name>A0A915EW44_9BILA</name>
<proteinExistence type="predicted"/>
<keyword evidence="2" id="KW-1185">Reference proteome</keyword>
<dbReference type="PANTHER" id="PTHR21523">
    <property type="match status" value="1"/>
</dbReference>
<dbReference type="AlphaFoldDB" id="A0A915EW44"/>
<dbReference type="WBParaSite" id="jg9640">
    <property type="protein sequence ID" value="jg9640"/>
    <property type="gene ID" value="jg9640"/>
</dbReference>
<accession>A0A915EW44</accession>
<dbReference type="InterPro" id="IPR006954">
    <property type="entry name" value="Mlt-10-like"/>
</dbReference>